<dbReference type="RefSeq" id="WP_242768903.1">
    <property type="nucleotide sequence ID" value="NZ_JALDAY010000009.1"/>
</dbReference>
<evidence type="ECO:0000313" key="3">
    <source>
        <dbReference type="EMBL" id="MCI3275131.1"/>
    </source>
</evidence>
<gene>
    <name evidence="3" type="ORF">MQP27_29015</name>
</gene>
<accession>A0ABS9YGY7</accession>
<sequence length="183" mass="18651">MKARHRLPLLLAPALLALASCDIPATGVVEAGGPASGMTPVATVYFVQRGALVAVPRITDRPGNAETAMALLLEGPNGAEASAGYTTEIPVRPTRAPAAATDSVEPSALPPDTPTVKVTGDRLSIQLPAGMGGLSRLATQQLICTAAAVRRISDPSATLSEAYVTDGRGRRTEGSAEDCPQVG</sequence>
<dbReference type="PROSITE" id="PS51257">
    <property type="entry name" value="PROKAR_LIPOPROTEIN"/>
    <property type="match status" value="1"/>
</dbReference>
<feature type="region of interest" description="Disordered" evidence="1">
    <location>
        <begin position="163"/>
        <end position="183"/>
    </location>
</feature>
<evidence type="ECO:0000313" key="4">
    <source>
        <dbReference type="Proteomes" id="UP001165269"/>
    </source>
</evidence>
<reference evidence="3" key="1">
    <citation type="submission" date="2022-03" db="EMBL/GenBank/DDBJ databases">
        <title>Streptomyces 7R015 and 7R016 isolated from Barleria lupulina in Thailand.</title>
        <authorList>
            <person name="Kanchanasin P."/>
            <person name="Phongsopitanun W."/>
            <person name="Tanasupawat S."/>
        </authorList>
    </citation>
    <scope>NUCLEOTIDE SEQUENCE</scope>
    <source>
        <strain evidence="3">7R015</strain>
    </source>
</reference>
<evidence type="ECO:0000256" key="2">
    <source>
        <dbReference type="SAM" id="SignalP"/>
    </source>
</evidence>
<name>A0ABS9YGY7_9ACTN</name>
<evidence type="ECO:0000256" key="1">
    <source>
        <dbReference type="SAM" id="MobiDB-lite"/>
    </source>
</evidence>
<keyword evidence="4" id="KW-1185">Reference proteome</keyword>
<proteinExistence type="predicted"/>
<evidence type="ECO:0008006" key="5">
    <source>
        <dbReference type="Google" id="ProtNLM"/>
    </source>
</evidence>
<comment type="caution">
    <text evidence="3">The sequence shown here is derived from an EMBL/GenBank/DDBJ whole genome shotgun (WGS) entry which is preliminary data.</text>
</comment>
<protein>
    <recommendedName>
        <fullName evidence="5">GerMN domain-containing protein</fullName>
    </recommendedName>
</protein>
<dbReference type="Proteomes" id="UP001165269">
    <property type="component" value="Unassembled WGS sequence"/>
</dbReference>
<feature type="chain" id="PRO_5046073622" description="GerMN domain-containing protein" evidence="2">
    <location>
        <begin position="26"/>
        <end position="183"/>
    </location>
</feature>
<keyword evidence="2" id="KW-0732">Signal</keyword>
<dbReference type="EMBL" id="JALDAY010000009">
    <property type="protein sequence ID" value="MCI3275131.1"/>
    <property type="molecule type" value="Genomic_DNA"/>
</dbReference>
<organism evidence="3 4">
    <name type="scientific">Streptomyces cylindrosporus</name>
    <dbReference type="NCBI Taxonomy" id="2927583"/>
    <lineage>
        <taxon>Bacteria</taxon>
        <taxon>Bacillati</taxon>
        <taxon>Actinomycetota</taxon>
        <taxon>Actinomycetes</taxon>
        <taxon>Kitasatosporales</taxon>
        <taxon>Streptomycetaceae</taxon>
        <taxon>Streptomyces</taxon>
    </lineage>
</organism>
<feature type="signal peptide" evidence="2">
    <location>
        <begin position="1"/>
        <end position="25"/>
    </location>
</feature>